<dbReference type="EMBL" id="CP011125">
    <property type="protein sequence ID" value="AKF04686.1"/>
    <property type="molecule type" value="Genomic_DNA"/>
</dbReference>
<dbReference type="InterPro" id="IPR013229">
    <property type="entry name" value="PEGA"/>
</dbReference>
<gene>
    <name evidence="3" type="ORF">DB32_001835</name>
</gene>
<dbReference type="PROSITE" id="PS50005">
    <property type="entry name" value="TPR"/>
    <property type="match status" value="1"/>
</dbReference>
<dbReference type="Pfam" id="PF08308">
    <property type="entry name" value="PEGA"/>
    <property type="match status" value="1"/>
</dbReference>
<name>A0A0F6W109_9BACT</name>
<evidence type="ECO:0000259" key="2">
    <source>
        <dbReference type="Pfam" id="PF08308"/>
    </source>
</evidence>
<accession>A0A0F6W109</accession>
<dbReference type="AlphaFoldDB" id="A0A0F6W109"/>
<dbReference type="Proteomes" id="UP000034883">
    <property type="component" value="Chromosome"/>
</dbReference>
<dbReference type="Pfam" id="PF13176">
    <property type="entry name" value="TPR_7"/>
    <property type="match status" value="1"/>
</dbReference>
<reference evidence="3 4" key="1">
    <citation type="submission" date="2015-03" db="EMBL/GenBank/DDBJ databases">
        <title>Genome assembly of Sandaracinus amylolyticus DSM 53668.</title>
        <authorList>
            <person name="Sharma G."/>
            <person name="Subramanian S."/>
        </authorList>
    </citation>
    <scope>NUCLEOTIDE SEQUENCE [LARGE SCALE GENOMIC DNA]</scope>
    <source>
        <strain evidence="3 4">DSM 53668</strain>
    </source>
</reference>
<dbReference type="Gene3D" id="1.25.40.10">
    <property type="entry name" value="Tetratricopeptide repeat domain"/>
    <property type="match status" value="1"/>
</dbReference>
<feature type="repeat" description="TPR" evidence="1">
    <location>
        <begin position="22"/>
        <end position="55"/>
    </location>
</feature>
<keyword evidence="4" id="KW-1185">Reference proteome</keyword>
<dbReference type="KEGG" id="samy:DB32_001835"/>
<proteinExistence type="predicted"/>
<keyword evidence="1" id="KW-0802">TPR repeat</keyword>
<dbReference type="SUPFAM" id="SSF48452">
    <property type="entry name" value="TPR-like"/>
    <property type="match status" value="1"/>
</dbReference>
<evidence type="ECO:0000313" key="3">
    <source>
        <dbReference type="EMBL" id="AKF04686.1"/>
    </source>
</evidence>
<organism evidence="3 4">
    <name type="scientific">Sandaracinus amylolyticus</name>
    <dbReference type="NCBI Taxonomy" id="927083"/>
    <lineage>
        <taxon>Bacteria</taxon>
        <taxon>Pseudomonadati</taxon>
        <taxon>Myxococcota</taxon>
        <taxon>Polyangia</taxon>
        <taxon>Polyangiales</taxon>
        <taxon>Sandaracinaceae</taxon>
        <taxon>Sandaracinus</taxon>
    </lineage>
</organism>
<evidence type="ECO:0000256" key="1">
    <source>
        <dbReference type="PROSITE-ProRule" id="PRU00339"/>
    </source>
</evidence>
<evidence type="ECO:0000313" key="4">
    <source>
        <dbReference type="Proteomes" id="UP000034883"/>
    </source>
</evidence>
<sequence length="307" mass="32164">MVIASALAIGRASAQPVEASEARALFEEGVALSDRGDYESAVDRFQRSLALVERPSTLFNLGVALRELRRDEEAIAALERFLEIADASFDEVPRTQARAWIESMRRALAERGGTLVLEIDPPDAHVRVDGFDVTGESPIVLDVASGTHRVEVSADGVGSETFDVVLAAGGRETRRVALGPRSSPGLDLGEPHRLAAIVTTSAAAVVLGGAIAATVVREDQVARYHGESCAPTTWGTRRDACPELRADIDVSTGAAIATWTTAGVLAGTAVILWLLAPAVSSEAPPVAALCAPSFSTSEITITCAGRL</sequence>
<dbReference type="Pfam" id="PF13181">
    <property type="entry name" value="TPR_8"/>
    <property type="match status" value="1"/>
</dbReference>
<dbReference type="InterPro" id="IPR019734">
    <property type="entry name" value="TPR_rpt"/>
</dbReference>
<dbReference type="InterPro" id="IPR011990">
    <property type="entry name" value="TPR-like_helical_dom_sf"/>
</dbReference>
<dbReference type="SMART" id="SM00028">
    <property type="entry name" value="TPR"/>
    <property type="match status" value="2"/>
</dbReference>
<feature type="domain" description="PEGA" evidence="2">
    <location>
        <begin position="113"/>
        <end position="156"/>
    </location>
</feature>
<protein>
    <recommendedName>
        <fullName evidence="2">PEGA domain-containing protein</fullName>
    </recommendedName>
</protein>
<dbReference type="STRING" id="927083.DB32_001835"/>